<comment type="caution">
    <text evidence="2">The sequence shown here is derived from an EMBL/GenBank/DDBJ whole genome shotgun (WGS) entry which is preliminary data.</text>
</comment>
<keyword evidence="1" id="KW-0812">Transmembrane</keyword>
<keyword evidence="1" id="KW-0472">Membrane</keyword>
<evidence type="ECO:0008006" key="4">
    <source>
        <dbReference type="Google" id="ProtNLM"/>
    </source>
</evidence>
<keyword evidence="1" id="KW-1133">Transmembrane helix</keyword>
<dbReference type="Proteomes" id="UP001171945">
    <property type="component" value="Unassembled WGS sequence"/>
</dbReference>
<evidence type="ECO:0000313" key="3">
    <source>
        <dbReference type="Proteomes" id="UP001171945"/>
    </source>
</evidence>
<dbReference type="InterPro" id="IPR016024">
    <property type="entry name" value="ARM-type_fold"/>
</dbReference>
<keyword evidence="3" id="KW-1185">Reference proteome</keyword>
<feature type="transmembrane region" description="Helical" evidence="1">
    <location>
        <begin position="20"/>
        <end position="43"/>
    </location>
</feature>
<feature type="transmembrane region" description="Helical" evidence="1">
    <location>
        <begin position="236"/>
        <end position="254"/>
    </location>
</feature>
<feature type="transmembrane region" description="Helical" evidence="1">
    <location>
        <begin position="182"/>
        <end position="201"/>
    </location>
</feature>
<feature type="transmembrane region" description="Helical" evidence="1">
    <location>
        <begin position="424"/>
        <end position="443"/>
    </location>
</feature>
<feature type="transmembrane region" description="Helical" evidence="1">
    <location>
        <begin position="154"/>
        <end position="176"/>
    </location>
</feature>
<dbReference type="InterPro" id="IPR036259">
    <property type="entry name" value="MFS_trans_sf"/>
</dbReference>
<accession>A0ABT7VQN8</accession>
<dbReference type="Gene3D" id="1.25.10.10">
    <property type="entry name" value="Leucine-rich Repeat Variant"/>
    <property type="match status" value="1"/>
</dbReference>
<name>A0ABT7VQN8_9GAMM</name>
<gene>
    <name evidence="2" type="ORF">QUF54_01350</name>
</gene>
<dbReference type="Gene3D" id="1.20.1250.20">
    <property type="entry name" value="MFS general substrate transporter like domains"/>
    <property type="match status" value="1"/>
</dbReference>
<evidence type="ECO:0000256" key="1">
    <source>
        <dbReference type="SAM" id="Phobius"/>
    </source>
</evidence>
<dbReference type="SUPFAM" id="SSF103473">
    <property type="entry name" value="MFS general substrate transporter"/>
    <property type="match status" value="1"/>
</dbReference>
<reference evidence="2" key="1">
    <citation type="submission" date="2023-06" db="EMBL/GenBank/DDBJ databases">
        <title>Uncultivated large filamentous bacteria from sulfidic sediments reveal new species and different genomic features in energy metabolism and defense.</title>
        <authorList>
            <person name="Fonseca A."/>
        </authorList>
    </citation>
    <scope>NUCLEOTIDE SEQUENCE</scope>
    <source>
        <strain evidence="2">HSG4</strain>
    </source>
</reference>
<proteinExistence type="predicted"/>
<sequence>MIARLLGLLSIKSNEWEGVLYFFLVLLVFSFGASFARSIAMTLLIGEWGGDKLPIMYILIDLAAIMGFIRYAHYTNKFNGLSILKFLLLSTALFSIIAQILFLLTTYWWTQQKWVYGFFFVGFSFFFILISIHAGSVVASYFTAVQVKRVTSIVNAGIPIGGVLGGSSLLFLLRFFHIPPQYLVGVFSGACFGAFLLLRMVKTHLSPVREMQREGTYLNPLKELINAFKYTLSSRLMIFMSLGLILFVITQKLLEYQYQTVIYFNIYENDKERIAFFATYEIFANLILLFFQLFLTSRIVMKMGVGASNMVYPILTTIMALTLFLYFYSKMQGLISDCSMIMMLSLGIITQFVNQEMRWALRTPTNNLLFNAIQPSLWGSNKAFLNGIVFPLSTFLAGGLIIMITGTNSSMMGLTLNFTEEQVYYLLPLIAVIVSFFGIIVALPQWAAYNKEILELLNIKVVEQGLDKISGKPSNNLKQMIQQKLNSADPEHMTVVLEVIRVLRLNDFVNQVGNLLLNTQDFQIKKHCINTLAALPQSQSNLTYLVEALHTEKEATVLPLILKELAQFKSVNFNEYIEKLLTHPSPSVFVEASLCLHGHPRYKSKSLIEKNILERLQKLPDKALYLYALGELRQPHYSNIVLPFFQDKKSEIRVAAFTAFIRLLDNQLEPHKPRLIDALNSQDKEIKVESLKALKRCKSLDDWTPIIRLLKERDRSIVTESKELLRLSLNLCGLTLIEHLFSHKISVQQRFEILSLIYPKLNEKQRQRLRENGNNALKQFVQVNGLLKLHESLENTNKVNDLITKILQEITEDHLLHVLTIITFASEQNMEFFQRVSGGLLSSNCANQGNALEVLSNAREKYLTDRVIKYFEERVNNLKAIRHIHIALFKEILKIDKKRYYSLLLALDHDMLKACLLYLEREKMGCLKLNNANENVRKLLL</sequence>
<feature type="transmembrane region" description="Helical" evidence="1">
    <location>
        <begin position="383"/>
        <end position="404"/>
    </location>
</feature>
<organism evidence="2 3">
    <name type="scientific">Candidatus Marithioploca araucensis</name>
    <dbReference type="NCBI Taxonomy" id="70273"/>
    <lineage>
        <taxon>Bacteria</taxon>
        <taxon>Pseudomonadati</taxon>
        <taxon>Pseudomonadota</taxon>
        <taxon>Gammaproteobacteria</taxon>
        <taxon>Thiotrichales</taxon>
        <taxon>Thiotrichaceae</taxon>
        <taxon>Candidatus Marithioploca</taxon>
    </lineage>
</organism>
<feature type="transmembrane region" description="Helical" evidence="1">
    <location>
        <begin position="307"/>
        <end position="328"/>
    </location>
</feature>
<feature type="transmembrane region" description="Helical" evidence="1">
    <location>
        <begin position="115"/>
        <end position="142"/>
    </location>
</feature>
<dbReference type="InterPro" id="IPR011989">
    <property type="entry name" value="ARM-like"/>
</dbReference>
<protein>
    <recommendedName>
        <fullName evidence="4">MFS transporter</fullName>
    </recommendedName>
</protein>
<feature type="transmembrane region" description="Helical" evidence="1">
    <location>
        <begin position="55"/>
        <end position="74"/>
    </location>
</feature>
<dbReference type="EMBL" id="JAUCGM010000032">
    <property type="protein sequence ID" value="MDM8561982.1"/>
    <property type="molecule type" value="Genomic_DNA"/>
</dbReference>
<dbReference type="SUPFAM" id="SSF48371">
    <property type="entry name" value="ARM repeat"/>
    <property type="match status" value="1"/>
</dbReference>
<feature type="transmembrane region" description="Helical" evidence="1">
    <location>
        <begin position="274"/>
        <end position="295"/>
    </location>
</feature>
<feature type="transmembrane region" description="Helical" evidence="1">
    <location>
        <begin position="86"/>
        <end position="109"/>
    </location>
</feature>
<evidence type="ECO:0000313" key="2">
    <source>
        <dbReference type="EMBL" id="MDM8561982.1"/>
    </source>
</evidence>